<dbReference type="GO" id="GO:0022625">
    <property type="term" value="C:cytosolic large ribosomal subunit"/>
    <property type="evidence" value="ECO:0000318"/>
    <property type="project" value="GO_Central"/>
</dbReference>
<reference evidence="4" key="3">
    <citation type="submission" date="2020-12" db="UniProtKB">
        <authorList>
            <consortium name="EnsemblPlants"/>
        </authorList>
    </citation>
    <scope>IDENTIFICATION</scope>
</reference>
<dbReference type="EMBL" id="ABEU02000007">
    <property type="status" value="NOT_ANNOTATED_CDS"/>
    <property type="molecule type" value="Genomic_DNA"/>
</dbReference>
<dbReference type="EnsemblPlants" id="Pp3c7_21930V3.4">
    <property type="protein sequence ID" value="Pp3c7_21930V3.4"/>
    <property type="gene ID" value="Pp3c7_21930"/>
</dbReference>
<dbReference type="AlphaFoldDB" id="A0A7I4E6E9"/>
<evidence type="ECO:0000313" key="4">
    <source>
        <dbReference type="EnsemblPlants" id="Pp3c7_21930V3.4"/>
    </source>
</evidence>
<dbReference type="InParanoid" id="A0A7I4E6E9"/>
<dbReference type="InterPro" id="IPR008195">
    <property type="entry name" value="Ribosomal_eL34"/>
</dbReference>
<reference evidence="4 5" key="2">
    <citation type="journal article" date="2018" name="Plant J.">
        <title>The Physcomitrella patens chromosome-scale assembly reveals moss genome structure and evolution.</title>
        <authorList>
            <person name="Lang D."/>
            <person name="Ullrich K.K."/>
            <person name="Murat F."/>
            <person name="Fuchs J."/>
            <person name="Jenkins J."/>
            <person name="Haas F.B."/>
            <person name="Piednoel M."/>
            <person name="Gundlach H."/>
            <person name="Van Bel M."/>
            <person name="Meyberg R."/>
            <person name="Vives C."/>
            <person name="Morata J."/>
            <person name="Symeonidi A."/>
            <person name="Hiss M."/>
            <person name="Muchero W."/>
            <person name="Kamisugi Y."/>
            <person name="Saleh O."/>
            <person name="Blanc G."/>
            <person name="Decker E.L."/>
            <person name="van Gessel N."/>
            <person name="Grimwood J."/>
            <person name="Hayes R.D."/>
            <person name="Graham S.W."/>
            <person name="Gunter L.E."/>
            <person name="McDaniel S.F."/>
            <person name="Hoernstein S.N.W."/>
            <person name="Larsson A."/>
            <person name="Li F.W."/>
            <person name="Perroud P.F."/>
            <person name="Phillips J."/>
            <person name="Ranjan P."/>
            <person name="Rokshar D.S."/>
            <person name="Rothfels C.J."/>
            <person name="Schneider L."/>
            <person name="Shu S."/>
            <person name="Stevenson D.W."/>
            <person name="Thummler F."/>
            <person name="Tillich M."/>
            <person name="Villarreal Aguilar J.C."/>
            <person name="Widiez T."/>
            <person name="Wong G.K."/>
            <person name="Wymore A."/>
            <person name="Zhang Y."/>
            <person name="Zimmer A.D."/>
            <person name="Quatrano R.S."/>
            <person name="Mayer K.F.X."/>
            <person name="Goodstein D."/>
            <person name="Casacuberta J.M."/>
            <person name="Vandepoele K."/>
            <person name="Reski R."/>
            <person name="Cuming A.C."/>
            <person name="Tuskan G.A."/>
            <person name="Maumus F."/>
            <person name="Salse J."/>
            <person name="Schmutz J."/>
            <person name="Rensing S.A."/>
        </authorList>
    </citation>
    <scope>NUCLEOTIDE SEQUENCE [LARGE SCALE GENOMIC DNA]</scope>
    <source>
        <strain evidence="4 5">cv. Gransden 2004</strain>
    </source>
</reference>
<evidence type="ECO:0000256" key="2">
    <source>
        <dbReference type="ARBA" id="ARBA00022980"/>
    </source>
</evidence>
<proteinExistence type="inferred from homology"/>
<dbReference type="InterPro" id="IPR038562">
    <property type="entry name" value="Ribosomal_eL34_C_sf"/>
</dbReference>
<dbReference type="Pfam" id="PF01199">
    <property type="entry name" value="Ribosomal_L34e"/>
    <property type="match status" value="1"/>
</dbReference>
<organism evidence="4 5">
    <name type="scientific">Physcomitrium patens</name>
    <name type="common">Spreading-leaved earth moss</name>
    <name type="synonym">Physcomitrella patens</name>
    <dbReference type="NCBI Taxonomy" id="3218"/>
    <lineage>
        <taxon>Eukaryota</taxon>
        <taxon>Viridiplantae</taxon>
        <taxon>Streptophyta</taxon>
        <taxon>Embryophyta</taxon>
        <taxon>Bryophyta</taxon>
        <taxon>Bryophytina</taxon>
        <taxon>Bryopsida</taxon>
        <taxon>Funariidae</taxon>
        <taxon>Funariales</taxon>
        <taxon>Funariaceae</taxon>
        <taxon>Physcomitrium</taxon>
    </lineage>
</organism>
<dbReference type="GO" id="GO:0003735">
    <property type="term" value="F:structural constituent of ribosome"/>
    <property type="evidence" value="ECO:0000318"/>
    <property type="project" value="GO_Central"/>
</dbReference>
<evidence type="ECO:0000256" key="1">
    <source>
        <dbReference type="ARBA" id="ARBA00009875"/>
    </source>
</evidence>
<keyword evidence="2" id="KW-0689">Ribosomal protein</keyword>
<sequence>MYSRLLRRGREALSAQLLGSALLGETLLQISHLRPTEYKASHLHRHRKTINRANGGTMAGSAVRERIIQAFLIEEQKIVKKVLKIQKSKENWLLKLRLKCYAISSFTSFSEHFSNFCMSSLEPRTIFLLINRRSPKISLLLSNLRVIFEWWCLSCHSNLQS</sequence>
<name>A0A7I4E6E9_PHYPA</name>
<dbReference type="GO" id="GO:0006412">
    <property type="term" value="P:translation"/>
    <property type="evidence" value="ECO:0007669"/>
    <property type="project" value="InterPro"/>
</dbReference>
<keyword evidence="3" id="KW-0687">Ribonucleoprotein</keyword>
<dbReference type="PANTHER" id="PTHR10759">
    <property type="entry name" value="60S RIBOSOMAL PROTEIN L34"/>
    <property type="match status" value="1"/>
</dbReference>
<evidence type="ECO:0000256" key="3">
    <source>
        <dbReference type="ARBA" id="ARBA00023274"/>
    </source>
</evidence>
<keyword evidence="5" id="KW-1185">Reference proteome</keyword>
<comment type="similarity">
    <text evidence="1">Belongs to the eukaryotic ribosomal protein eL34 family.</text>
</comment>
<reference evidence="4 5" key="1">
    <citation type="journal article" date="2008" name="Science">
        <title>The Physcomitrella genome reveals evolutionary insights into the conquest of land by plants.</title>
        <authorList>
            <person name="Rensing S."/>
            <person name="Lang D."/>
            <person name="Zimmer A."/>
            <person name="Terry A."/>
            <person name="Salamov A."/>
            <person name="Shapiro H."/>
            <person name="Nishiyama T."/>
            <person name="Perroud P.-F."/>
            <person name="Lindquist E."/>
            <person name="Kamisugi Y."/>
            <person name="Tanahashi T."/>
            <person name="Sakakibara K."/>
            <person name="Fujita T."/>
            <person name="Oishi K."/>
            <person name="Shin-I T."/>
            <person name="Kuroki Y."/>
            <person name="Toyoda A."/>
            <person name="Suzuki Y."/>
            <person name="Hashimoto A."/>
            <person name="Yamaguchi K."/>
            <person name="Sugano A."/>
            <person name="Kohara Y."/>
            <person name="Fujiyama A."/>
            <person name="Anterola A."/>
            <person name="Aoki S."/>
            <person name="Ashton N."/>
            <person name="Barbazuk W.B."/>
            <person name="Barker E."/>
            <person name="Bennetzen J."/>
            <person name="Bezanilla M."/>
            <person name="Blankenship R."/>
            <person name="Cho S.H."/>
            <person name="Dutcher S."/>
            <person name="Estelle M."/>
            <person name="Fawcett J.A."/>
            <person name="Gundlach H."/>
            <person name="Hanada K."/>
            <person name="Heyl A."/>
            <person name="Hicks K.A."/>
            <person name="Hugh J."/>
            <person name="Lohr M."/>
            <person name="Mayer K."/>
            <person name="Melkozernov A."/>
            <person name="Murata T."/>
            <person name="Nelson D."/>
            <person name="Pils B."/>
            <person name="Prigge M."/>
            <person name="Reiss B."/>
            <person name="Renner T."/>
            <person name="Rombauts S."/>
            <person name="Rushton P."/>
            <person name="Sanderfoot A."/>
            <person name="Schween G."/>
            <person name="Shiu S.-H."/>
            <person name="Stueber K."/>
            <person name="Theodoulou F.L."/>
            <person name="Tu H."/>
            <person name="Van de Peer Y."/>
            <person name="Verrier P.J."/>
            <person name="Waters E."/>
            <person name="Wood A."/>
            <person name="Yang L."/>
            <person name="Cove D."/>
            <person name="Cuming A."/>
            <person name="Hasebe M."/>
            <person name="Lucas S."/>
            <person name="Mishler D.B."/>
            <person name="Reski R."/>
            <person name="Grigoriev I."/>
            <person name="Quatrano R.S."/>
            <person name="Boore J.L."/>
        </authorList>
    </citation>
    <scope>NUCLEOTIDE SEQUENCE [LARGE SCALE GENOMIC DNA]</scope>
    <source>
        <strain evidence="4 5">cv. Gransden 2004</strain>
    </source>
</reference>
<dbReference type="Gene3D" id="6.20.340.10">
    <property type="match status" value="1"/>
</dbReference>
<protein>
    <submittedName>
        <fullName evidence="4">Uncharacterized protein</fullName>
    </submittedName>
</protein>
<evidence type="ECO:0000313" key="5">
    <source>
        <dbReference type="Proteomes" id="UP000006727"/>
    </source>
</evidence>
<accession>A0A7I4E6E9</accession>
<dbReference type="GO" id="GO:0042254">
    <property type="term" value="P:ribosome biogenesis"/>
    <property type="evidence" value="ECO:0000318"/>
    <property type="project" value="GO_Central"/>
</dbReference>
<dbReference type="Proteomes" id="UP000006727">
    <property type="component" value="Chromosome 7"/>
</dbReference>
<dbReference type="Gramene" id="Pp3c7_21930V3.4">
    <property type="protein sequence ID" value="Pp3c7_21930V3.4"/>
    <property type="gene ID" value="Pp3c7_21930"/>
</dbReference>